<gene>
    <name evidence="1" type="primary">dptF</name>
    <name evidence="1" type="ORF">I9026_08560</name>
</gene>
<sequence>MKKINNIEFSILCNIKDVLQLIQEYDRENDFYKLDEYINHYKSYKGRETKVKTDKFQNIIKYLSASSKESIVNSEIFDDFNEYLHVERPIQYELENALEDLRVRDKGIIFLVGSVGDGKSHLLSYFNKKKPHLLENVKIHNDATESNNPYKTAAETLIELFENYQNNIINKLVVAINIGMLHNLKKFLEERNIENNIIETIERSNIFSTYGMDKDTYEYREITLVSFLNEEKYKISNGEINNNFIKDIFYKVFNAESSNPFYQSFIQDDGYSRREPIYLNYQLLLNKDVQKTIMFLLNKIQIENKRIISTRALLNFIHDIIVPEGIVKENNAILVNLLFDNIDRSQILTSMSKHDPILIQNSKIDELNIELYNTLNLKQKSLDLFGKENFEKISDYLLLLEGLEHSRKFKILLRLDYLFNYHKYEPETFNKYIYTLENIQSNNMIKRDFLNKIQMTMYSWNGSPKKEFIYSENIQPNTTLRIGLKFNPRPLNIIVTKKLTIIVIFEIENNKYELEVDYNLFKLMSKVEEGYLLKTSDIQESVVFSEFMVHIVNDLESTKENLINMPLTGKTYLIREGFIGYEIERV</sequence>
<comment type="caution">
    <text evidence="1">The sequence shown here is derived from an EMBL/GenBank/DDBJ whole genome shotgun (WGS) entry which is preliminary data.</text>
</comment>
<dbReference type="EMBL" id="JAEDAQ010000013">
    <property type="protein sequence ID" value="MBH9581424.1"/>
    <property type="molecule type" value="Genomic_DNA"/>
</dbReference>
<evidence type="ECO:0000313" key="2">
    <source>
        <dbReference type="Proteomes" id="UP000597038"/>
    </source>
</evidence>
<protein>
    <submittedName>
        <fullName evidence="1">DNA phosphorothioation-dependent restriction protein DptF</fullName>
    </submittedName>
</protein>
<organism evidence="1 2">
    <name type="scientific">Staphylococcus felis</name>
    <dbReference type="NCBI Taxonomy" id="46127"/>
    <lineage>
        <taxon>Bacteria</taxon>
        <taxon>Bacillati</taxon>
        <taxon>Bacillota</taxon>
        <taxon>Bacilli</taxon>
        <taxon>Bacillales</taxon>
        <taxon>Staphylococcaceae</taxon>
        <taxon>Staphylococcus</taxon>
    </lineage>
</organism>
<name>A0ABS0QQD8_9STAP</name>
<accession>A0ABS0QQD8</accession>
<dbReference type="Proteomes" id="UP000597038">
    <property type="component" value="Unassembled WGS sequence"/>
</dbReference>
<dbReference type="NCBIfam" id="TIGR03238">
    <property type="entry name" value="dnd_assoc_3"/>
    <property type="match status" value="1"/>
</dbReference>
<reference evidence="1 2" key="1">
    <citation type="submission" date="2020-12" db="EMBL/GenBank/DDBJ databases">
        <title>Genomic analysis of Staphylococcus felis from a cat with skin infection.</title>
        <authorList>
            <person name="Aslantas O."/>
            <person name="Keskin O."/>
            <person name="Buyukaltay K."/>
            <person name="Gullu Yucetepe A."/>
        </authorList>
    </citation>
    <scope>NUCLEOTIDE SEQUENCE [LARGE SCALE GENOMIC DNA]</scope>
    <source>
        <strain evidence="1 2">HARRANVET</strain>
    </source>
</reference>
<evidence type="ECO:0000313" key="1">
    <source>
        <dbReference type="EMBL" id="MBH9581424.1"/>
    </source>
</evidence>
<keyword evidence="2" id="KW-1185">Reference proteome</keyword>
<dbReference type="InterPro" id="IPR017647">
    <property type="entry name" value="Dnd_assoc_3"/>
</dbReference>
<proteinExistence type="predicted"/>